<dbReference type="InterPro" id="IPR036097">
    <property type="entry name" value="HisK_dim/P_sf"/>
</dbReference>
<dbReference type="Gene3D" id="3.30.450.20">
    <property type="entry name" value="PAS domain"/>
    <property type="match status" value="1"/>
</dbReference>
<dbReference type="SUPFAM" id="SSF47384">
    <property type="entry name" value="Homodimeric domain of signal transducing histidine kinase"/>
    <property type="match status" value="1"/>
</dbReference>
<evidence type="ECO:0000259" key="8">
    <source>
        <dbReference type="PROSITE" id="PS50109"/>
    </source>
</evidence>
<evidence type="ECO:0000256" key="3">
    <source>
        <dbReference type="ARBA" id="ARBA00022553"/>
    </source>
</evidence>
<feature type="domain" description="Histidine kinase" evidence="8">
    <location>
        <begin position="187"/>
        <end position="404"/>
    </location>
</feature>
<dbReference type="EMBL" id="CP007035">
    <property type="protein sequence ID" value="AHF15299.1"/>
    <property type="molecule type" value="Genomic_DNA"/>
</dbReference>
<comment type="catalytic activity">
    <reaction evidence="1">
        <text>ATP + protein L-histidine = ADP + protein N-phospho-L-histidine.</text>
        <dbReference type="EC" id="2.7.13.3"/>
    </reaction>
</comment>
<dbReference type="STRING" id="929713.NIASO_09310"/>
<evidence type="ECO:0000259" key="10">
    <source>
        <dbReference type="PROSITE" id="PS50113"/>
    </source>
</evidence>
<feature type="domain" description="PAS" evidence="9">
    <location>
        <begin position="10"/>
        <end position="62"/>
    </location>
</feature>
<dbReference type="InterPro" id="IPR013767">
    <property type="entry name" value="PAS_fold"/>
</dbReference>
<dbReference type="InterPro" id="IPR005467">
    <property type="entry name" value="His_kinase_dom"/>
</dbReference>
<evidence type="ECO:0000259" key="9">
    <source>
        <dbReference type="PROSITE" id="PS50112"/>
    </source>
</evidence>
<dbReference type="InterPro" id="IPR000700">
    <property type="entry name" value="PAS-assoc_C"/>
</dbReference>
<dbReference type="PANTHER" id="PTHR43711">
    <property type="entry name" value="TWO-COMPONENT HISTIDINE KINASE"/>
    <property type="match status" value="1"/>
</dbReference>
<dbReference type="InterPro" id="IPR050736">
    <property type="entry name" value="Sensor_HK_Regulatory"/>
</dbReference>
<dbReference type="SMART" id="SM00388">
    <property type="entry name" value="HisKA"/>
    <property type="match status" value="1"/>
</dbReference>
<evidence type="ECO:0000313" key="12">
    <source>
        <dbReference type="Proteomes" id="UP000003586"/>
    </source>
</evidence>
<dbReference type="PROSITE" id="PS50113">
    <property type="entry name" value="PAC"/>
    <property type="match status" value="1"/>
</dbReference>
<dbReference type="InterPro" id="IPR035965">
    <property type="entry name" value="PAS-like_dom_sf"/>
</dbReference>
<organism evidence="11 12">
    <name type="scientific">Niabella soli DSM 19437</name>
    <dbReference type="NCBI Taxonomy" id="929713"/>
    <lineage>
        <taxon>Bacteria</taxon>
        <taxon>Pseudomonadati</taxon>
        <taxon>Bacteroidota</taxon>
        <taxon>Chitinophagia</taxon>
        <taxon>Chitinophagales</taxon>
        <taxon>Chitinophagaceae</taxon>
        <taxon>Niabella</taxon>
    </lineage>
</organism>
<dbReference type="GO" id="GO:0006355">
    <property type="term" value="P:regulation of DNA-templated transcription"/>
    <property type="evidence" value="ECO:0007669"/>
    <property type="project" value="InterPro"/>
</dbReference>
<dbReference type="NCBIfam" id="TIGR00229">
    <property type="entry name" value="sensory_box"/>
    <property type="match status" value="1"/>
</dbReference>
<evidence type="ECO:0000256" key="7">
    <source>
        <dbReference type="SAM" id="Coils"/>
    </source>
</evidence>
<keyword evidence="12" id="KW-1185">Reference proteome</keyword>
<dbReference type="Gene3D" id="3.30.565.10">
    <property type="entry name" value="Histidine kinase-like ATPase, C-terminal domain"/>
    <property type="match status" value="1"/>
</dbReference>
<dbReference type="CDD" id="cd00130">
    <property type="entry name" value="PAS"/>
    <property type="match status" value="1"/>
</dbReference>
<evidence type="ECO:0000313" key="11">
    <source>
        <dbReference type="EMBL" id="AHF15299.1"/>
    </source>
</evidence>
<dbReference type="CDD" id="cd00075">
    <property type="entry name" value="HATPase"/>
    <property type="match status" value="1"/>
</dbReference>
<dbReference type="SUPFAM" id="SSF55874">
    <property type="entry name" value="ATPase domain of HSP90 chaperone/DNA topoisomerase II/histidine kinase"/>
    <property type="match status" value="1"/>
</dbReference>
<feature type="domain" description="PAC" evidence="10">
    <location>
        <begin position="87"/>
        <end position="137"/>
    </location>
</feature>
<dbReference type="PANTHER" id="PTHR43711:SF26">
    <property type="entry name" value="SENSOR HISTIDINE KINASE RCSC"/>
    <property type="match status" value="1"/>
</dbReference>
<dbReference type="InterPro" id="IPR004358">
    <property type="entry name" value="Sig_transdc_His_kin-like_C"/>
</dbReference>
<evidence type="ECO:0000256" key="1">
    <source>
        <dbReference type="ARBA" id="ARBA00000085"/>
    </source>
</evidence>
<dbReference type="SMART" id="SM00091">
    <property type="entry name" value="PAS"/>
    <property type="match status" value="1"/>
</dbReference>
<dbReference type="EC" id="2.7.13.3" evidence="2"/>
<dbReference type="Pfam" id="PF00989">
    <property type="entry name" value="PAS"/>
    <property type="match status" value="1"/>
</dbReference>
<dbReference type="Pfam" id="PF00512">
    <property type="entry name" value="HisKA"/>
    <property type="match status" value="1"/>
</dbReference>
<gene>
    <name evidence="11" type="ORF">NIASO_09310</name>
</gene>
<keyword evidence="3" id="KW-0597">Phosphoprotein</keyword>
<keyword evidence="6" id="KW-0902">Two-component regulatory system</keyword>
<dbReference type="OrthoDB" id="9808408at2"/>
<dbReference type="eggNOG" id="COG2205">
    <property type="taxonomic scope" value="Bacteria"/>
</dbReference>
<dbReference type="InterPro" id="IPR036890">
    <property type="entry name" value="HATPase_C_sf"/>
</dbReference>
<dbReference type="InterPro" id="IPR000014">
    <property type="entry name" value="PAS"/>
</dbReference>
<dbReference type="PRINTS" id="PR00344">
    <property type="entry name" value="BCTRLSENSOR"/>
</dbReference>
<proteinExistence type="predicted"/>
<evidence type="ECO:0000256" key="5">
    <source>
        <dbReference type="ARBA" id="ARBA00022777"/>
    </source>
</evidence>
<evidence type="ECO:0000256" key="6">
    <source>
        <dbReference type="ARBA" id="ARBA00023012"/>
    </source>
</evidence>
<dbReference type="Pfam" id="PF02518">
    <property type="entry name" value="HATPase_c"/>
    <property type="match status" value="1"/>
</dbReference>
<dbReference type="KEGG" id="nso:NIASO_09310"/>
<reference evidence="11 12" key="1">
    <citation type="submission" date="2013-12" db="EMBL/GenBank/DDBJ databases">
        <authorList>
            <consortium name="DOE Joint Genome Institute"/>
            <person name="Eisen J."/>
            <person name="Huntemann M."/>
            <person name="Han J."/>
            <person name="Chen A."/>
            <person name="Kyrpides N."/>
            <person name="Mavromatis K."/>
            <person name="Markowitz V."/>
            <person name="Palaniappan K."/>
            <person name="Ivanova N."/>
            <person name="Schaumberg A."/>
            <person name="Pati A."/>
            <person name="Liolios K."/>
            <person name="Nordberg H.P."/>
            <person name="Cantor M.N."/>
            <person name="Hua S.X."/>
            <person name="Woyke T."/>
        </authorList>
    </citation>
    <scope>NUCLEOTIDE SEQUENCE [LARGE SCALE GENOMIC DNA]</scope>
    <source>
        <strain evidence="12">DSM 19437</strain>
    </source>
</reference>
<dbReference type="InterPro" id="IPR003661">
    <property type="entry name" value="HisK_dim/P_dom"/>
</dbReference>
<evidence type="ECO:0000256" key="4">
    <source>
        <dbReference type="ARBA" id="ARBA00022679"/>
    </source>
</evidence>
<name>W0F1G5_9BACT</name>
<dbReference type="InterPro" id="IPR003594">
    <property type="entry name" value="HATPase_dom"/>
</dbReference>
<keyword evidence="5 11" id="KW-0418">Kinase</keyword>
<dbReference type="PROSITE" id="PS50109">
    <property type="entry name" value="HIS_KIN"/>
    <property type="match status" value="1"/>
</dbReference>
<dbReference type="Gene3D" id="1.10.287.130">
    <property type="match status" value="1"/>
</dbReference>
<dbReference type="AlphaFoldDB" id="W0F1G5"/>
<keyword evidence="4" id="KW-0808">Transferase</keyword>
<dbReference type="SMART" id="SM00387">
    <property type="entry name" value="HATPase_c"/>
    <property type="match status" value="1"/>
</dbReference>
<sequence>MSTAAQKGQDSYRYEAFFNQASVGIIIVNSKAAIQSANPFALNLFGYTLNELLQQSIEVLIPMRYHTKHVTHRTTYAHHPKSRPMGVGMDLYAIKKDGSEFPVEVSLSNYNDAGEEFVIAFVNDISIRKKAEEEIEELNNKLEFTVEQRTKELKVAMDELKESKDELSGLLEREKELGELKSKFVSIASHEFRTPLSTILSSAYLIEKYTGAGADDLSKRERHLQRIVSSVQLLTDILNDFLSVGKIEEGKIQVRLSDFNIREVILGVAREMEINLKKEQRFVYNHEGREEVHLDPSLLKHILINLLSNASKFSPDNGLITIRSTVDDSSVLLSIADKGIGISREDQRHLTERFFRAANAGNIQGTGLGLHIISKYTELMNGSIQCISELDMGTEFIIRFPNNTTV</sequence>
<dbReference type="GO" id="GO:0000155">
    <property type="term" value="F:phosphorelay sensor kinase activity"/>
    <property type="evidence" value="ECO:0007669"/>
    <property type="project" value="InterPro"/>
</dbReference>
<dbReference type="SUPFAM" id="SSF55785">
    <property type="entry name" value="PYP-like sensor domain (PAS domain)"/>
    <property type="match status" value="1"/>
</dbReference>
<dbReference type="Proteomes" id="UP000003586">
    <property type="component" value="Chromosome"/>
</dbReference>
<accession>W0F1G5</accession>
<evidence type="ECO:0000256" key="2">
    <source>
        <dbReference type="ARBA" id="ARBA00012438"/>
    </source>
</evidence>
<protein>
    <recommendedName>
        <fullName evidence="2">histidine kinase</fullName>
        <ecNumber evidence="2">2.7.13.3</ecNumber>
    </recommendedName>
</protein>
<dbReference type="RefSeq" id="WP_008584355.1">
    <property type="nucleotide sequence ID" value="NZ_CP007035.1"/>
</dbReference>
<dbReference type="HOGENOM" id="CLU_000445_89_2_10"/>
<keyword evidence="7" id="KW-0175">Coiled coil</keyword>
<dbReference type="PROSITE" id="PS50112">
    <property type="entry name" value="PAS"/>
    <property type="match status" value="1"/>
</dbReference>
<feature type="coiled-coil region" evidence="7">
    <location>
        <begin position="121"/>
        <end position="177"/>
    </location>
</feature>
<dbReference type="CDD" id="cd00082">
    <property type="entry name" value="HisKA"/>
    <property type="match status" value="1"/>
</dbReference>